<reference evidence="6" key="1">
    <citation type="submission" date="2020-05" db="EMBL/GenBank/DDBJ databases">
        <authorList>
            <person name="Chiriac C."/>
            <person name="Salcher M."/>
            <person name="Ghai R."/>
            <person name="Kavagutti S V."/>
        </authorList>
    </citation>
    <scope>NUCLEOTIDE SEQUENCE</scope>
</reference>
<keyword evidence="3" id="KW-0067">ATP-binding</keyword>
<dbReference type="EMBL" id="CAEZTG010000031">
    <property type="protein sequence ID" value="CAB4560008.1"/>
    <property type="molecule type" value="Genomic_DNA"/>
</dbReference>
<evidence type="ECO:0000259" key="4">
    <source>
        <dbReference type="PROSITE" id="PS50893"/>
    </source>
</evidence>
<dbReference type="InterPro" id="IPR003439">
    <property type="entry name" value="ABC_transporter-like_ATP-bd"/>
</dbReference>
<proteinExistence type="predicted"/>
<dbReference type="EMBL" id="CAEZVV010000073">
    <property type="protein sequence ID" value="CAB4648449.1"/>
    <property type="molecule type" value="Genomic_DNA"/>
</dbReference>
<dbReference type="PROSITE" id="PS00211">
    <property type="entry name" value="ABC_TRANSPORTER_1"/>
    <property type="match status" value="1"/>
</dbReference>
<dbReference type="Pfam" id="PF00005">
    <property type="entry name" value="ABC_tran"/>
    <property type="match status" value="1"/>
</dbReference>
<dbReference type="InterPro" id="IPR003593">
    <property type="entry name" value="AAA+_ATPase"/>
</dbReference>
<accession>A0A6J6DF49</accession>
<evidence type="ECO:0000256" key="2">
    <source>
        <dbReference type="ARBA" id="ARBA00022741"/>
    </source>
</evidence>
<dbReference type="GO" id="GO:0005524">
    <property type="term" value="F:ATP binding"/>
    <property type="evidence" value="ECO:0007669"/>
    <property type="project" value="UniProtKB-KW"/>
</dbReference>
<dbReference type="SUPFAM" id="SSF52540">
    <property type="entry name" value="P-loop containing nucleoside triphosphate hydrolases"/>
    <property type="match status" value="1"/>
</dbReference>
<evidence type="ECO:0000313" key="7">
    <source>
        <dbReference type="EMBL" id="CAB4589234.1"/>
    </source>
</evidence>
<dbReference type="CDD" id="cd03235">
    <property type="entry name" value="ABC_Metallic_Cations"/>
    <property type="match status" value="1"/>
</dbReference>
<dbReference type="InterPro" id="IPR027417">
    <property type="entry name" value="P-loop_NTPase"/>
</dbReference>
<name>A0A6J6DF49_9ZZZZ</name>
<dbReference type="InterPro" id="IPR017871">
    <property type="entry name" value="ABC_transporter-like_CS"/>
</dbReference>
<organism evidence="6">
    <name type="scientific">freshwater metagenome</name>
    <dbReference type="NCBI Taxonomy" id="449393"/>
    <lineage>
        <taxon>unclassified sequences</taxon>
        <taxon>metagenomes</taxon>
        <taxon>ecological metagenomes</taxon>
    </lineage>
</organism>
<dbReference type="AlphaFoldDB" id="A0A6J6DF49"/>
<evidence type="ECO:0000313" key="8">
    <source>
        <dbReference type="EMBL" id="CAB4648449.1"/>
    </source>
</evidence>
<dbReference type="GO" id="GO:0016887">
    <property type="term" value="F:ATP hydrolysis activity"/>
    <property type="evidence" value="ECO:0007669"/>
    <property type="project" value="InterPro"/>
</dbReference>
<feature type="domain" description="ABC transporter" evidence="4">
    <location>
        <begin position="6"/>
        <end position="239"/>
    </location>
</feature>
<gene>
    <name evidence="5" type="ORF">UFOPK1495_00556</name>
    <name evidence="6" type="ORF">UFOPK1603_00491</name>
    <name evidence="7" type="ORF">UFOPK1711_01728</name>
    <name evidence="8" type="ORF">UFOPK2143_01132</name>
    <name evidence="9" type="ORF">UFOPK2350_01587</name>
</gene>
<dbReference type="PANTHER" id="PTHR42734">
    <property type="entry name" value="METAL TRANSPORT SYSTEM ATP-BINDING PROTEIN TM_0124-RELATED"/>
    <property type="match status" value="1"/>
</dbReference>
<evidence type="ECO:0000256" key="1">
    <source>
        <dbReference type="ARBA" id="ARBA00022448"/>
    </source>
</evidence>
<keyword evidence="2" id="KW-0547">Nucleotide-binding</keyword>
<evidence type="ECO:0000313" key="9">
    <source>
        <dbReference type="EMBL" id="CAB4691166.1"/>
    </source>
</evidence>
<dbReference type="PROSITE" id="PS50893">
    <property type="entry name" value="ABC_TRANSPORTER_2"/>
    <property type="match status" value="1"/>
</dbReference>
<dbReference type="EMBL" id="CAEZTR010000153">
    <property type="protein sequence ID" value="CAB4589234.1"/>
    <property type="molecule type" value="Genomic_DNA"/>
</dbReference>
<dbReference type="InterPro" id="IPR050153">
    <property type="entry name" value="Metal_Ion_Import_ABC"/>
</dbReference>
<sequence>MASPIITFQGVTAGYRGVPAIENINLTVEAGEMIGIVGPSGSGKSTMLRALTGTTDIYAGTVTLNGKSVRPGHPTRDIGFVPQLTSIEPDLPLRAADAVLQGLAASSRRVPWYSRTERAKAYSLLDRLGLAGFERSPIGELSGGQQQRLLLARAMISDTSLVMLDEPTSGVDLQTLQDILGLLAELNAQGTTIVLTTHDLNWVAAGLPRIVCINRQIMADGTPVEVLDPDVLEATYGARVRIVRDGERILVTDQRLDPN</sequence>
<evidence type="ECO:0000313" key="5">
    <source>
        <dbReference type="EMBL" id="CAB4546659.1"/>
    </source>
</evidence>
<evidence type="ECO:0000256" key="3">
    <source>
        <dbReference type="ARBA" id="ARBA00022840"/>
    </source>
</evidence>
<dbReference type="Gene3D" id="3.40.50.300">
    <property type="entry name" value="P-loop containing nucleotide triphosphate hydrolases"/>
    <property type="match status" value="1"/>
</dbReference>
<dbReference type="SMART" id="SM00382">
    <property type="entry name" value="AAA"/>
    <property type="match status" value="1"/>
</dbReference>
<keyword evidence="1" id="KW-0813">Transport</keyword>
<dbReference type="EMBL" id="CAEZSU010000044">
    <property type="protein sequence ID" value="CAB4546659.1"/>
    <property type="molecule type" value="Genomic_DNA"/>
</dbReference>
<protein>
    <submittedName>
        <fullName evidence="6">Unannotated protein</fullName>
    </submittedName>
</protein>
<evidence type="ECO:0000313" key="6">
    <source>
        <dbReference type="EMBL" id="CAB4560008.1"/>
    </source>
</evidence>
<dbReference type="EMBL" id="CAEZXE010000176">
    <property type="protein sequence ID" value="CAB4691166.1"/>
    <property type="molecule type" value="Genomic_DNA"/>
</dbReference>